<dbReference type="AlphaFoldDB" id="A0A1G9QJQ1"/>
<dbReference type="EMBL" id="FNGO01000017">
    <property type="protein sequence ID" value="SDM11219.1"/>
    <property type="molecule type" value="Genomic_DNA"/>
</dbReference>
<name>A0A1G9QJQ1_9FIRM</name>
<sequence length="80" mass="9705">MIAYKRKVKEYLRFVQQEISRARKSHSWDKQGNLKTYTIIEKINSRLEELHREFFAEQSDSLEIVDKLDEIRGLMLDLYI</sequence>
<dbReference type="Pfam" id="PF03885">
    <property type="entry name" value="DUF327"/>
    <property type="match status" value="1"/>
</dbReference>
<gene>
    <name evidence="1" type="ORF">SAMN04488692_1174</name>
</gene>
<evidence type="ECO:0000313" key="1">
    <source>
        <dbReference type="EMBL" id="SDM11219.1"/>
    </source>
</evidence>
<accession>A0A1G9QJQ1</accession>
<dbReference type="Gene3D" id="1.20.120.490">
    <property type="entry name" value="Hypothetical protein TM1646-like domain"/>
    <property type="match status" value="1"/>
</dbReference>
<dbReference type="Proteomes" id="UP000199476">
    <property type="component" value="Unassembled WGS sequence"/>
</dbReference>
<proteinExistence type="predicted"/>
<protein>
    <submittedName>
        <fullName evidence="1">Uncharacterized protein</fullName>
    </submittedName>
</protein>
<dbReference type="InterPro" id="IPR005585">
    <property type="entry name" value="DUF327"/>
</dbReference>
<keyword evidence="2" id="KW-1185">Reference proteome</keyword>
<reference evidence="1 2" key="1">
    <citation type="submission" date="2016-10" db="EMBL/GenBank/DDBJ databases">
        <authorList>
            <person name="de Groot N.N."/>
        </authorList>
    </citation>
    <scope>NUCLEOTIDE SEQUENCE [LARGE SCALE GENOMIC DNA]</scope>
    <source>
        <strain evidence="1 2">SLAS-1</strain>
    </source>
</reference>
<dbReference type="InterPro" id="IPR024042">
    <property type="entry name" value="TM1646-like_dom_sf"/>
</dbReference>
<organism evidence="1 2">
    <name type="scientific">Halarsenatibacter silvermanii</name>
    <dbReference type="NCBI Taxonomy" id="321763"/>
    <lineage>
        <taxon>Bacteria</taxon>
        <taxon>Bacillati</taxon>
        <taxon>Bacillota</taxon>
        <taxon>Clostridia</taxon>
        <taxon>Halanaerobiales</taxon>
        <taxon>Halarsenatibacteraceae</taxon>
        <taxon>Halarsenatibacter</taxon>
    </lineage>
</organism>
<dbReference type="SUPFAM" id="SSF158397">
    <property type="entry name" value="TM1646-like"/>
    <property type="match status" value="1"/>
</dbReference>
<evidence type="ECO:0000313" key="2">
    <source>
        <dbReference type="Proteomes" id="UP000199476"/>
    </source>
</evidence>
<dbReference type="STRING" id="321763.SAMN04488692_1174"/>